<reference evidence="1 2" key="2">
    <citation type="journal article" date="2017" name="Front. Plant Sci.">
        <title>Gene Classification and Mining of Molecular Markers Useful in Red Clover (Trifolium pratense) Breeding.</title>
        <authorList>
            <person name="Istvanek J."/>
            <person name="Dluhosova J."/>
            <person name="Dluhos P."/>
            <person name="Patkova L."/>
            <person name="Nedelnik J."/>
            <person name="Repkova J."/>
        </authorList>
    </citation>
    <scope>NUCLEOTIDE SEQUENCE [LARGE SCALE GENOMIC DNA]</scope>
    <source>
        <strain evidence="2">cv. Tatra</strain>
        <tissue evidence="1">Young leaves</tissue>
    </source>
</reference>
<name>A0A2K3JT84_TRIPR</name>
<protein>
    <submittedName>
        <fullName evidence="1">Uncharacterized protein</fullName>
    </submittedName>
</protein>
<evidence type="ECO:0000313" key="2">
    <source>
        <dbReference type="Proteomes" id="UP000236291"/>
    </source>
</evidence>
<organism evidence="1 2">
    <name type="scientific">Trifolium pratense</name>
    <name type="common">Red clover</name>
    <dbReference type="NCBI Taxonomy" id="57577"/>
    <lineage>
        <taxon>Eukaryota</taxon>
        <taxon>Viridiplantae</taxon>
        <taxon>Streptophyta</taxon>
        <taxon>Embryophyta</taxon>
        <taxon>Tracheophyta</taxon>
        <taxon>Spermatophyta</taxon>
        <taxon>Magnoliopsida</taxon>
        <taxon>eudicotyledons</taxon>
        <taxon>Gunneridae</taxon>
        <taxon>Pentapetalae</taxon>
        <taxon>rosids</taxon>
        <taxon>fabids</taxon>
        <taxon>Fabales</taxon>
        <taxon>Fabaceae</taxon>
        <taxon>Papilionoideae</taxon>
        <taxon>50 kb inversion clade</taxon>
        <taxon>NPAAA clade</taxon>
        <taxon>Hologalegina</taxon>
        <taxon>IRL clade</taxon>
        <taxon>Trifolieae</taxon>
        <taxon>Trifolium</taxon>
    </lineage>
</organism>
<dbReference type="Proteomes" id="UP000236291">
    <property type="component" value="Unassembled WGS sequence"/>
</dbReference>
<feature type="non-terminal residue" evidence="1">
    <location>
        <position position="94"/>
    </location>
</feature>
<accession>A0A2K3JT84</accession>
<dbReference type="AlphaFoldDB" id="A0A2K3JT84"/>
<sequence length="94" mass="11126">MCINQMMLERMVLQFLRTRCWEQAIIVMMLSSNNQQESSSSITWFEVAVEVAIVRIKYLMISIVMDISYRLQLLQCETVTTTFLRILVFQEIPQ</sequence>
<evidence type="ECO:0000313" key="1">
    <source>
        <dbReference type="EMBL" id="PNX57235.1"/>
    </source>
</evidence>
<proteinExistence type="predicted"/>
<gene>
    <name evidence="1" type="ORF">L195_g058591</name>
</gene>
<dbReference type="EMBL" id="ASHM01122701">
    <property type="protein sequence ID" value="PNX57235.1"/>
    <property type="molecule type" value="Genomic_DNA"/>
</dbReference>
<reference evidence="1 2" key="1">
    <citation type="journal article" date="2014" name="Am. J. Bot.">
        <title>Genome assembly and annotation for red clover (Trifolium pratense; Fabaceae).</title>
        <authorList>
            <person name="Istvanek J."/>
            <person name="Jaros M."/>
            <person name="Krenek A."/>
            <person name="Repkova J."/>
        </authorList>
    </citation>
    <scope>NUCLEOTIDE SEQUENCE [LARGE SCALE GENOMIC DNA]</scope>
    <source>
        <strain evidence="2">cv. Tatra</strain>
        <tissue evidence="1">Young leaves</tissue>
    </source>
</reference>
<comment type="caution">
    <text evidence="1">The sequence shown here is derived from an EMBL/GenBank/DDBJ whole genome shotgun (WGS) entry which is preliminary data.</text>
</comment>